<protein>
    <submittedName>
        <fullName evidence="2">Uncharacterized protein</fullName>
    </submittedName>
</protein>
<dbReference type="Proteomes" id="UP001353858">
    <property type="component" value="Unassembled WGS sequence"/>
</dbReference>
<reference evidence="3" key="1">
    <citation type="submission" date="2023-01" db="EMBL/GenBank/DDBJ databases">
        <title>Key to firefly adult light organ development and bioluminescence: homeobox transcription factors regulate luciferase expression and transportation to peroxisome.</title>
        <authorList>
            <person name="Fu X."/>
        </authorList>
    </citation>
    <scope>NUCLEOTIDE SEQUENCE [LARGE SCALE GENOMIC DNA]</scope>
</reference>
<sequence length="124" mass="14747">MKKGAKWAASEPSRRQDSIISSKARENNQSAFVPSYEKDPENMNFLMTNEYLRIWLKQRTVYELDFYSKSEADGVREFKRRFVQRIMKPKPTSIRVLPIIKLKRFNKPSTKKNLKKDEELKTES</sequence>
<evidence type="ECO:0000256" key="1">
    <source>
        <dbReference type="SAM" id="MobiDB-lite"/>
    </source>
</evidence>
<keyword evidence="3" id="KW-1185">Reference proteome</keyword>
<dbReference type="AlphaFoldDB" id="A0AAN7PFI1"/>
<gene>
    <name evidence="2" type="ORF">RN001_008487</name>
</gene>
<dbReference type="EMBL" id="JARPUR010000003">
    <property type="protein sequence ID" value="KAK4880341.1"/>
    <property type="molecule type" value="Genomic_DNA"/>
</dbReference>
<accession>A0AAN7PFI1</accession>
<evidence type="ECO:0000313" key="3">
    <source>
        <dbReference type="Proteomes" id="UP001353858"/>
    </source>
</evidence>
<proteinExistence type="predicted"/>
<organism evidence="2 3">
    <name type="scientific">Aquatica leii</name>
    <dbReference type="NCBI Taxonomy" id="1421715"/>
    <lineage>
        <taxon>Eukaryota</taxon>
        <taxon>Metazoa</taxon>
        <taxon>Ecdysozoa</taxon>
        <taxon>Arthropoda</taxon>
        <taxon>Hexapoda</taxon>
        <taxon>Insecta</taxon>
        <taxon>Pterygota</taxon>
        <taxon>Neoptera</taxon>
        <taxon>Endopterygota</taxon>
        <taxon>Coleoptera</taxon>
        <taxon>Polyphaga</taxon>
        <taxon>Elateriformia</taxon>
        <taxon>Elateroidea</taxon>
        <taxon>Lampyridae</taxon>
        <taxon>Luciolinae</taxon>
        <taxon>Aquatica</taxon>
    </lineage>
</organism>
<comment type="caution">
    <text evidence="2">The sequence shown here is derived from an EMBL/GenBank/DDBJ whole genome shotgun (WGS) entry which is preliminary data.</text>
</comment>
<evidence type="ECO:0000313" key="2">
    <source>
        <dbReference type="EMBL" id="KAK4880341.1"/>
    </source>
</evidence>
<feature type="region of interest" description="Disordered" evidence="1">
    <location>
        <begin position="1"/>
        <end position="26"/>
    </location>
</feature>
<name>A0AAN7PFI1_9COLE</name>